<dbReference type="InterPro" id="IPR051448">
    <property type="entry name" value="CdaR-like_regulators"/>
</dbReference>
<feature type="domain" description="Purine catabolism PurC-like" evidence="1">
    <location>
        <begin position="56"/>
        <end position="150"/>
    </location>
</feature>
<evidence type="ECO:0000259" key="2">
    <source>
        <dbReference type="Pfam" id="PF13556"/>
    </source>
</evidence>
<dbReference type="Pfam" id="PF13556">
    <property type="entry name" value="HTH_30"/>
    <property type="match status" value="1"/>
</dbReference>
<dbReference type="InterPro" id="IPR012914">
    <property type="entry name" value="PucR_dom"/>
</dbReference>
<name>A0A4Q8AH49_9MICC</name>
<organism evidence="3 4">
    <name type="scientific">Zhihengliuella halotolerans</name>
    <dbReference type="NCBI Taxonomy" id="370736"/>
    <lineage>
        <taxon>Bacteria</taxon>
        <taxon>Bacillati</taxon>
        <taxon>Actinomycetota</taxon>
        <taxon>Actinomycetes</taxon>
        <taxon>Micrococcales</taxon>
        <taxon>Micrococcaceae</taxon>
        <taxon>Zhihengliuella</taxon>
    </lineage>
</organism>
<dbReference type="AlphaFoldDB" id="A0A4Q8AH49"/>
<dbReference type="Pfam" id="PF07905">
    <property type="entry name" value="PucR"/>
    <property type="match status" value="1"/>
</dbReference>
<accession>A0A4Q8AH49</accession>
<evidence type="ECO:0000259" key="1">
    <source>
        <dbReference type="Pfam" id="PF07905"/>
    </source>
</evidence>
<dbReference type="PANTHER" id="PTHR33744">
    <property type="entry name" value="CARBOHYDRATE DIACID REGULATOR"/>
    <property type="match status" value="1"/>
</dbReference>
<evidence type="ECO:0000313" key="3">
    <source>
        <dbReference type="EMBL" id="RZU63073.1"/>
    </source>
</evidence>
<protein>
    <submittedName>
        <fullName evidence="3">Purine catabolism regulator</fullName>
    </submittedName>
</protein>
<dbReference type="InterPro" id="IPR042070">
    <property type="entry name" value="PucR_C-HTH_sf"/>
</dbReference>
<dbReference type="Gene3D" id="1.10.10.2840">
    <property type="entry name" value="PucR C-terminal helix-turn-helix domain"/>
    <property type="match status" value="1"/>
</dbReference>
<feature type="domain" description="PucR C-terminal helix-turn-helix" evidence="2">
    <location>
        <begin position="497"/>
        <end position="554"/>
    </location>
</feature>
<comment type="caution">
    <text evidence="3">The sequence shown here is derived from an EMBL/GenBank/DDBJ whole genome shotgun (WGS) entry which is preliminary data.</text>
</comment>
<keyword evidence="4" id="KW-1185">Reference proteome</keyword>
<sequence length="566" mass="60874">MGNFILESTLMSRSAPLEGVAEAGAGLASVPLEQFLSGLPAGVRRVYDAGADAAAPLPVRWVEPSELEDPTPYLLEHEVVLTAGLPFVGDGGAPDAVDRYVQRLTRVNVSALVFGLHPYFDEVPEALVEACRRHRLTLVEAPADVPFAALGLEFARLLEAENVRVMRRMAEGNRHLMRAVLAPRPEADLLEALMRTVPGWALVVGANRRTRARAVAAKSRVGVPEQAVLDDVLQGLFAGRGPRVETRPPEPAGSGWIAAHPLRGARDETLGALVLGAERPLDAAEQSVVGTAISLLEALLRQRTEGALAPSQLATGLLLRSAEERAIERREVVELAAQSASAPSGSRLRVVQGFRADGRAEPAPVDRGRSSRPTARHDRAGAILQWRRIFDTKLVELTDFGFTAITRLGVETPVVNEVEALGWRLAVSDPVEVGELPETHRRLAVLRARAMEAGRTLRASGDPVSVPALLGRQAGGLLFEHAFGPLRELEPDRAAALLDVLEAWLEAHGGWDATAKATGLHRNSVRRQIAQVADLTGRDLNDAGARAELLIALRYRPSSLVIETRG</sequence>
<gene>
    <name evidence="3" type="ORF">EV380_2680</name>
</gene>
<evidence type="ECO:0000313" key="4">
    <source>
        <dbReference type="Proteomes" id="UP000292685"/>
    </source>
</evidence>
<dbReference type="EMBL" id="SHLA01000001">
    <property type="protein sequence ID" value="RZU63073.1"/>
    <property type="molecule type" value="Genomic_DNA"/>
</dbReference>
<dbReference type="PANTHER" id="PTHR33744:SF1">
    <property type="entry name" value="DNA-BINDING TRANSCRIPTIONAL ACTIVATOR ADER"/>
    <property type="match status" value="1"/>
</dbReference>
<reference evidence="3 4" key="1">
    <citation type="submission" date="2019-02" db="EMBL/GenBank/DDBJ databases">
        <title>Sequencing the genomes of 1000 actinobacteria strains.</title>
        <authorList>
            <person name="Klenk H.-P."/>
        </authorList>
    </citation>
    <scope>NUCLEOTIDE SEQUENCE [LARGE SCALE GENOMIC DNA]</scope>
    <source>
        <strain evidence="3 4">DSM 17364</strain>
    </source>
</reference>
<dbReference type="InterPro" id="IPR025736">
    <property type="entry name" value="PucR_C-HTH_dom"/>
</dbReference>
<proteinExistence type="predicted"/>
<dbReference type="Proteomes" id="UP000292685">
    <property type="component" value="Unassembled WGS sequence"/>
</dbReference>